<accession>A0ABD0QVE4</accession>
<feature type="compositionally biased region" description="Polar residues" evidence="1">
    <location>
        <begin position="1"/>
        <end position="11"/>
    </location>
</feature>
<evidence type="ECO:0000256" key="1">
    <source>
        <dbReference type="SAM" id="MobiDB-lite"/>
    </source>
</evidence>
<feature type="region of interest" description="Disordered" evidence="1">
    <location>
        <begin position="1"/>
        <end position="128"/>
    </location>
</feature>
<feature type="compositionally biased region" description="Basic residues" evidence="1">
    <location>
        <begin position="51"/>
        <end position="63"/>
    </location>
</feature>
<reference evidence="2 3" key="1">
    <citation type="submission" date="2024-05" db="EMBL/GenBank/DDBJ databases">
        <title>Genome sequencing and assembly of Indian major carp, Cirrhinus mrigala (Hamilton, 1822).</title>
        <authorList>
            <person name="Mohindra V."/>
            <person name="Chowdhury L.M."/>
            <person name="Lal K."/>
            <person name="Jena J.K."/>
        </authorList>
    </citation>
    <scope>NUCLEOTIDE SEQUENCE [LARGE SCALE GENOMIC DNA]</scope>
    <source>
        <strain evidence="2">CM1030</strain>
        <tissue evidence="2">Blood</tissue>
    </source>
</reference>
<protein>
    <submittedName>
        <fullName evidence="2">Uncharacterized protein</fullName>
    </submittedName>
</protein>
<dbReference type="AlphaFoldDB" id="A0ABD0QVE4"/>
<evidence type="ECO:0000313" key="3">
    <source>
        <dbReference type="Proteomes" id="UP001529510"/>
    </source>
</evidence>
<feature type="compositionally biased region" description="Polar residues" evidence="1">
    <location>
        <begin position="67"/>
        <end position="94"/>
    </location>
</feature>
<dbReference type="EMBL" id="JAMKFB020000007">
    <property type="protein sequence ID" value="KAL0189723.1"/>
    <property type="molecule type" value="Genomic_DNA"/>
</dbReference>
<comment type="caution">
    <text evidence="2">The sequence shown here is derived from an EMBL/GenBank/DDBJ whole genome shotgun (WGS) entry which is preliminary data.</text>
</comment>
<proteinExistence type="predicted"/>
<gene>
    <name evidence="2" type="ORF">M9458_016822</name>
</gene>
<name>A0ABD0QVE4_CIRMR</name>
<evidence type="ECO:0000313" key="2">
    <source>
        <dbReference type="EMBL" id="KAL0189723.1"/>
    </source>
</evidence>
<organism evidence="2 3">
    <name type="scientific">Cirrhinus mrigala</name>
    <name type="common">Mrigala</name>
    <dbReference type="NCBI Taxonomy" id="683832"/>
    <lineage>
        <taxon>Eukaryota</taxon>
        <taxon>Metazoa</taxon>
        <taxon>Chordata</taxon>
        <taxon>Craniata</taxon>
        <taxon>Vertebrata</taxon>
        <taxon>Euteleostomi</taxon>
        <taxon>Actinopterygii</taxon>
        <taxon>Neopterygii</taxon>
        <taxon>Teleostei</taxon>
        <taxon>Ostariophysi</taxon>
        <taxon>Cypriniformes</taxon>
        <taxon>Cyprinidae</taxon>
        <taxon>Labeoninae</taxon>
        <taxon>Labeonini</taxon>
        <taxon>Cirrhinus</taxon>
    </lineage>
</organism>
<feature type="non-terminal residue" evidence="2">
    <location>
        <position position="128"/>
    </location>
</feature>
<dbReference type="Proteomes" id="UP001529510">
    <property type="component" value="Unassembled WGS sequence"/>
</dbReference>
<sequence>MAFSEFWSSQTSPGLPNGPPPPSAPHRTFRLISPCFVNPLFLQPPQPSRTASHKRHRFKRSLRVRVSNETSLSLSGGESDLTQGETHGQNSNQGGPRRTGGLSVLRRTPALTPTSEEEDDQMLGQIPP</sequence>
<keyword evidence="3" id="KW-1185">Reference proteome</keyword>